<protein>
    <submittedName>
        <fullName evidence="2">Kelch-like protein 11</fullName>
    </submittedName>
</protein>
<accession>A0A226DIC9</accession>
<evidence type="ECO:0000313" key="3">
    <source>
        <dbReference type="Proteomes" id="UP000198287"/>
    </source>
</evidence>
<dbReference type="SUPFAM" id="SSF51126">
    <property type="entry name" value="Pectin lyase-like"/>
    <property type="match status" value="1"/>
</dbReference>
<reference evidence="2 3" key="1">
    <citation type="submission" date="2015-12" db="EMBL/GenBank/DDBJ databases">
        <title>The genome of Folsomia candida.</title>
        <authorList>
            <person name="Faddeeva A."/>
            <person name="Derks M.F."/>
            <person name="Anvar Y."/>
            <person name="Smit S."/>
            <person name="Van Straalen N."/>
            <person name="Roelofs D."/>
        </authorList>
    </citation>
    <scope>NUCLEOTIDE SEQUENCE [LARGE SCALE GENOMIC DNA]</scope>
    <source>
        <strain evidence="2 3">VU population</strain>
        <tissue evidence="2">Whole body</tissue>
    </source>
</reference>
<dbReference type="InterPro" id="IPR011705">
    <property type="entry name" value="BACK"/>
</dbReference>
<dbReference type="Pfam" id="PF07707">
    <property type="entry name" value="BACK"/>
    <property type="match status" value="1"/>
</dbReference>
<sequence length="598" mass="66617">MSSPPPPKKRRFNICEKLFEQYEAGENVDTTIIVQDWKFYVHRIVLIGVSHQFRLTLTQQKSNGVVKGMIVFPSKTSIDVAKAFIKVMYMQEMDLDTCVDFNQLLEVLYLCDRYLVPELLEECVSFVSDQINLENCVQVCEASFNLVRSKDTLLEAGLVCLTRNIATILDRHGASMSHKLWDMMLRIEGPDVDEAFSEPRLFEYLLKWRQSDSSREEEFQKLLSLIRFPLMTLQTIARIVEPSGVLSDTDLTDIYTYIIGGGENGKRTPRFVTHSRKVKFVKNSEQLEEILSFAKPNDFIKLNPGEYTTETGINIPEKVVLSGAADGTSILKRVYSDKSGPAVLIESNDVYISNLQILCTAMNPFKETTEAEGLTLLGSRNTIKNISFKKCQLHLIGKGRNNKIREVTCEKGEIGIQISGEGQAEPSQNSLSGLKLKSLDIGVLINDTVTGTRVDDIHCTNVKTGIVLKSNHNIVSGVMYVFSNVADEKDQICVEISQGNYNTVNNIMCEPKVNVKNTFSVKILTTEGSQTTKNVVSGCVGGAVYLGGEYNTLHNVDASDAMIIRGEGHELENCTAKQCLKINCSEVGLIGCKFSNMT</sequence>
<feature type="domain" description="BTB" evidence="1">
    <location>
        <begin position="28"/>
        <end position="97"/>
    </location>
</feature>
<dbReference type="InterPro" id="IPR011050">
    <property type="entry name" value="Pectin_lyase_fold/virulence"/>
</dbReference>
<dbReference type="Pfam" id="PF00651">
    <property type="entry name" value="BTB"/>
    <property type="match status" value="1"/>
</dbReference>
<name>A0A226DIC9_FOLCA</name>
<dbReference type="Pfam" id="PF07602">
    <property type="entry name" value="DUF1565"/>
    <property type="match status" value="1"/>
</dbReference>
<comment type="caution">
    <text evidence="2">The sequence shown here is derived from an EMBL/GenBank/DDBJ whole genome shotgun (WGS) entry which is preliminary data.</text>
</comment>
<keyword evidence="3" id="KW-1185">Reference proteome</keyword>
<dbReference type="InterPro" id="IPR011459">
    <property type="entry name" value="DUF1565"/>
</dbReference>
<dbReference type="InterPro" id="IPR011333">
    <property type="entry name" value="SKP1/BTB/POZ_sf"/>
</dbReference>
<dbReference type="PANTHER" id="PTHR24410:SF23">
    <property type="entry name" value="BTB DOMAIN-CONTAINING PROTEIN-RELATED"/>
    <property type="match status" value="1"/>
</dbReference>
<dbReference type="InterPro" id="IPR051481">
    <property type="entry name" value="BTB-POZ/Galectin-3-binding"/>
</dbReference>
<dbReference type="PROSITE" id="PS50097">
    <property type="entry name" value="BTB"/>
    <property type="match status" value="1"/>
</dbReference>
<gene>
    <name evidence="2" type="ORF">Fcan01_20696</name>
</gene>
<dbReference type="InterPro" id="IPR000210">
    <property type="entry name" value="BTB/POZ_dom"/>
</dbReference>
<dbReference type="EMBL" id="LNIX01000019">
    <property type="protein sequence ID" value="OXA44457.1"/>
    <property type="molecule type" value="Genomic_DNA"/>
</dbReference>
<evidence type="ECO:0000313" key="2">
    <source>
        <dbReference type="EMBL" id="OXA44457.1"/>
    </source>
</evidence>
<dbReference type="Gene3D" id="2.160.20.10">
    <property type="entry name" value="Single-stranded right-handed beta-helix, Pectin lyase-like"/>
    <property type="match status" value="1"/>
</dbReference>
<dbReference type="PANTHER" id="PTHR24410">
    <property type="entry name" value="HL07962P-RELATED"/>
    <property type="match status" value="1"/>
</dbReference>
<dbReference type="SUPFAM" id="SSF54695">
    <property type="entry name" value="POZ domain"/>
    <property type="match status" value="1"/>
</dbReference>
<dbReference type="OrthoDB" id="6359816at2759"/>
<dbReference type="SMART" id="SM00225">
    <property type="entry name" value="BTB"/>
    <property type="match status" value="1"/>
</dbReference>
<proteinExistence type="predicted"/>
<dbReference type="Proteomes" id="UP000198287">
    <property type="component" value="Unassembled WGS sequence"/>
</dbReference>
<dbReference type="Gene3D" id="3.30.710.10">
    <property type="entry name" value="Potassium Channel Kv1.1, Chain A"/>
    <property type="match status" value="1"/>
</dbReference>
<organism evidence="2 3">
    <name type="scientific">Folsomia candida</name>
    <name type="common">Springtail</name>
    <dbReference type="NCBI Taxonomy" id="158441"/>
    <lineage>
        <taxon>Eukaryota</taxon>
        <taxon>Metazoa</taxon>
        <taxon>Ecdysozoa</taxon>
        <taxon>Arthropoda</taxon>
        <taxon>Hexapoda</taxon>
        <taxon>Collembola</taxon>
        <taxon>Entomobryomorpha</taxon>
        <taxon>Isotomoidea</taxon>
        <taxon>Isotomidae</taxon>
        <taxon>Proisotominae</taxon>
        <taxon>Folsomia</taxon>
    </lineage>
</organism>
<dbReference type="AlphaFoldDB" id="A0A226DIC9"/>
<dbReference type="CDD" id="cd18186">
    <property type="entry name" value="BTB_POZ_ZBTB_KLHL-like"/>
    <property type="match status" value="1"/>
</dbReference>
<dbReference type="Gene3D" id="1.25.40.420">
    <property type="match status" value="1"/>
</dbReference>
<evidence type="ECO:0000259" key="1">
    <source>
        <dbReference type="PROSITE" id="PS50097"/>
    </source>
</evidence>
<dbReference type="InterPro" id="IPR012334">
    <property type="entry name" value="Pectin_lyas_fold"/>
</dbReference>